<dbReference type="EMBL" id="UZAN01000903">
    <property type="protein sequence ID" value="VDP21066.1"/>
    <property type="molecule type" value="Genomic_DNA"/>
</dbReference>
<accession>A0A183A002</accession>
<dbReference type="AlphaFoldDB" id="A0A183A002"/>
<proteinExistence type="predicted"/>
<feature type="compositionally biased region" description="Basic and acidic residues" evidence="1">
    <location>
        <begin position="28"/>
        <end position="74"/>
    </location>
</feature>
<protein>
    <submittedName>
        <fullName evidence="4">FK506-binding protein 5-like</fullName>
    </submittedName>
</protein>
<keyword evidence="3" id="KW-1185">Reference proteome</keyword>
<feature type="compositionally biased region" description="Low complexity" evidence="1">
    <location>
        <begin position="276"/>
        <end position="292"/>
    </location>
</feature>
<evidence type="ECO:0000313" key="2">
    <source>
        <dbReference type="EMBL" id="VDP21066.1"/>
    </source>
</evidence>
<feature type="compositionally biased region" description="Basic and acidic residues" evidence="1">
    <location>
        <begin position="231"/>
        <end position="251"/>
    </location>
</feature>
<gene>
    <name evidence="2" type="ORF">ECPE_LOCUS287</name>
</gene>
<evidence type="ECO:0000313" key="4">
    <source>
        <dbReference type="WBParaSite" id="ECPE_0000028601-mRNA-1"/>
    </source>
</evidence>
<feature type="compositionally biased region" description="Basic and acidic residues" evidence="1">
    <location>
        <begin position="151"/>
        <end position="163"/>
    </location>
</feature>
<dbReference type="Proteomes" id="UP000272942">
    <property type="component" value="Unassembled WGS sequence"/>
</dbReference>
<feature type="region of interest" description="Disordered" evidence="1">
    <location>
        <begin position="219"/>
        <end position="297"/>
    </location>
</feature>
<feature type="region of interest" description="Disordered" evidence="1">
    <location>
        <begin position="334"/>
        <end position="356"/>
    </location>
</feature>
<sequence length="356" mass="39539">MANRAEDKRMEKLEGHYTKPNTGSSMGEVEKSQKMKPSESDSEKLVHSLREVEDDNKDSTASEEPFRDTETKITRADYKKTVKLTEKIEGVKKNKKDKLYHGLDEKSSGVEENTTVYPTVLDETAEVQSNDKPTVVDAQQISQNLETIDDKPLETDIQTERNSEPIGEIQDDGISRNLKTSSESIDPKVNITVDEEDETIELLKKRTTMNTDIGVKINEEVTETSAAGPDLKQELPESESAKDEVLKRVDESDPVETGGGEDAEPAPLSGANEQVISSISADDSISDSNRNISAEEKQKILDVLRSRLNDSVHTMDTDKDRENSVTVTTLKAVGEFSESGEREESENCQSKKGIRQ</sequence>
<feature type="region of interest" description="Disordered" evidence="1">
    <location>
        <begin position="151"/>
        <end position="181"/>
    </location>
</feature>
<reference evidence="2 3" key="2">
    <citation type="submission" date="2018-11" db="EMBL/GenBank/DDBJ databases">
        <authorList>
            <consortium name="Pathogen Informatics"/>
        </authorList>
    </citation>
    <scope>NUCLEOTIDE SEQUENCE [LARGE SCALE GENOMIC DNA]</scope>
    <source>
        <strain evidence="2 3">Egypt</strain>
    </source>
</reference>
<evidence type="ECO:0000313" key="3">
    <source>
        <dbReference type="Proteomes" id="UP000272942"/>
    </source>
</evidence>
<feature type="region of interest" description="Disordered" evidence="1">
    <location>
        <begin position="1"/>
        <end position="74"/>
    </location>
</feature>
<evidence type="ECO:0000256" key="1">
    <source>
        <dbReference type="SAM" id="MobiDB-lite"/>
    </source>
</evidence>
<name>A0A183A002_9TREM</name>
<reference evidence="4" key="1">
    <citation type="submission" date="2016-06" db="UniProtKB">
        <authorList>
            <consortium name="WormBaseParasite"/>
        </authorList>
    </citation>
    <scope>IDENTIFICATION</scope>
</reference>
<dbReference type="WBParaSite" id="ECPE_0000028601-mRNA-1">
    <property type="protein sequence ID" value="ECPE_0000028601-mRNA-1"/>
    <property type="gene ID" value="ECPE_0000028601"/>
</dbReference>
<organism evidence="4">
    <name type="scientific">Echinostoma caproni</name>
    <dbReference type="NCBI Taxonomy" id="27848"/>
    <lineage>
        <taxon>Eukaryota</taxon>
        <taxon>Metazoa</taxon>
        <taxon>Spiralia</taxon>
        <taxon>Lophotrochozoa</taxon>
        <taxon>Platyhelminthes</taxon>
        <taxon>Trematoda</taxon>
        <taxon>Digenea</taxon>
        <taxon>Plagiorchiida</taxon>
        <taxon>Echinostomata</taxon>
        <taxon>Echinostomatoidea</taxon>
        <taxon>Echinostomatidae</taxon>
        <taxon>Echinostoma</taxon>
    </lineage>
</organism>
<feature type="compositionally biased region" description="Basic and acidic residues" evidence="1">
    <location>
        <begin position="1"/>
        <end position="17"/>
    </location>
</feature>